<dbReference type="EMBL" id="PGTM01000736">
    <property type="protein sequence ID" value="PJF33832.1"/>
    <property type="molecule type" value="Genomic_DNA"/>
</dbReference>
<dbReference type="InterPro" id="IPR029026">
    <property type="entry name" value="tRNA_m1G_MTases_N"/>
</dbReference>
<evidence type="ECO:0000259" key="3">
    <source>
        <dbReference type="Pfam" id="PF00588"/>
    </source>
</evidence>
<sequence length="67" mass="7546">EQIYTAPIYNCPLIVVIGNEGRGLRRSIRRLCDRVVRIPLARPIESLNASVAAAVVLFEIRRQRTTA</sequence>
<dbReference type="PANTHER" id="PTHR46429">
    <property type="entry name" value="23S RRNA (GUANOSINE-2'-O-)-METHYLTRANSFERASE RLMB"/>
    <property type="match status" value="1"/>
</dbReference>
<evidence type="ECO:0000256" key="1">
    <source>
        <dbReference type="ARBA" id="ARBA00022603"/>
    </source>
</evidence>
<protein>
    <recommendedName>
        <fullName evidence="3">tRNA/rRNA methyltransferase SpoU type domain-containing protein</fullName>
    </recommendedName>
</protein>
<keyword evidence="1" id="KW-0489">Methyltransferase</keyword>
<dbReference type="GO" id="GO:0005829">
    <property type="term" value="C:cytosol"/>
    <property type="evidence" value="ECO:0007669"/>
    <property type="project" value="TreeGrafter"/>
</dbReference>
<dbReference type="GO" id="GO:0003723">
    <property type="term" value="F:RNA binding"/>
    <property type="evidence" value="ECO:0007669"/>
    <property type="project" value="InterPro"/>
</dbReference>
<dbReference type="InterPro" id="IPR029028">
    <property type="entry name" value="Alpha/beta_knot_MTases"/>
</dbReference>
<dbReference type="Pfam" id="PF00588">
    <property type="entry name" value="SpoU_methylase"/>
    <property type="match status" value="1"/>
</dbReference>
<dbReference type="SUPFAM" id="SSF75217">
    <property type="entry name" value="alpha/beta knot"/>
    <property type="match status" value="1"/>
</dbReference>
<name>A0A2M8P8G4_9CHLR</name>
<dbReference type="PANTHER" id="PTHR46429:SF1">
    <property type="entry name" value="23S RRNA (GUANOSINE-2'-O-)-METHYLTRANSFERASE RLMB"/>
    <property type="match status" value="1"/>
</dbReference>
<organism evidence="4 5">
    <name type="scientific">Candidatus Thermofonsia Clade 1 bacterium</name>
    <dbReference type="NCBI Taxonomy" id="2364210"/>
    <lineage>
        <taxon>Bacteria</taxon>
        <taxon>Bacillati</taxon>
        <taxon>Chloroflexota</taxon>
        <taxon>Candidatus Thermofontia</taxon>
        <taxon>Candidatus Thermofonsia Clade 1</taxon>
    </lineage>
</organism>
<gene>
    <name evidence="4" type="ORF">CUN49_17615</name>
</gene>
<dbReference type="InterPro" id="IPR004441">
    <property type="entry name" value="rRNA_MeTrfase_TrmH"/>
</dbReference>
<evidence type="ECO:0000313" key="4">
    <source>
        <dbReference type="EMBL" id="PJF33832.1"/>
    </source>
</evidence>
<reference evidence="4 5" key="1">
    <citation type="submission" date="2017-11" db="EMBL/GenBank/DDBJ databases">
        <title>Evolution of Phototrophy in the Chloroflexi Phylum Driven by Horizontal Gene Transfer.</title>
        <authorList>
            <person name="Ward L.M."/>
            <person name="Hemp J."/>
            <person name="Shih P.M."/>
            <person name="Mcglynn S.E."/>
            <person name="Fischer W."/>
        </authorList>
    </citation>
    <scope>NUCLEOTIDE SEQUENCE [LARGE SCALE GENOMIC DNA]</scope>
    <source>
        <strain evidence="4">JP3_13</strain>
    </source>
</reference>
<feature type="domain" description="tRNA/rRNA methyltransferase SpoU type" evidence="3">
    <location>
        <begin position="8"/>
        <end position="58"/>
    </location>
</feature>
<feature type="non-terminal residue" evidence="4">
    <location>
        <position position="1"/>
    </location>
</feature>
<dbReference type="GO" id="GO:0006396">
    <property type="term" value="P:RNA processing"/>
    <property type="evidence" value="ECO:0007669"/>
    <property type="project" value="InterPro"/>
</dbReference>
<dbReference type="GO" id="GO:0032259">
    <property type="term" value="P:methylation"/>
    <property type="evidence" value="ECO:0007669"/>
    <property type="project" value="UniProtKB-KW"/>
</dbReference>
<dbReference type="GO" id="GO:0008173">
    <property type="term" value="F:RNA methyltransferase activity"/>
    <property type="evidence" value="ECO:0007669"/>
    <property type="project" value="InterPro"/>
</dbReference>
<dbReference type="Gene3D" id="3.40.1280.10">
    <property type="match status" value="1"/>
</dbReference>
<accession>A0A2M8P8G4</accession>
<keyword evidence="2" id="KW-0808">Transferase</keyword>
<evidence type="ECO:0000313" key="5">
    <source>
        <dbReference type="Proteomes" id="UP000229681"/>
    </source>
</evidence>
<comment type="caution">
    <text evidence="4">The sequence shown here is derived from an EMBL/GenBank/DDBJ whole genome shotgun (WGS) entry which is preliminary data.</text>
</comment>
<dbReference type="AlphaFoldDB" id="A0A2M8P8G4"/>
<proteinExistence type="predicted"/>
<evidence type="ECO:0000256" key="2">
    <source>
        <dbReference type="ARBA" id="ARBA00022679"/>
    </source>
</evidence>
<dbReference type="InterPro" id="IPR001537">
    <property type="entry name" value="SpoU_MeTrfase"/>
</dbReference>
<dbReference type="Proteomes" id="UP000229681">
    <property type="component" value="Unassembled WGS sequence"/>
</dbReference>